<evidence type="ECO:0000313" key="1">
    <source>
        <dbReference type="EMBL" id="KAI9512757.1"/>
    </source>
</evidence>
<name>A0ACC0UNT0_9AGAM</name>
<keyword evidence="2" id="KW-1185">Reference proteome</keyword>
<proteinExistence type="predicted"/>
<reference evidence="1" key="1">
    <citation type="submission" date="2021-03" db="EMBL/GenBank/DDBJ databases">
        <title>Evolutionary priming and transition to the ectomycorrhizal habit in an iconic lineage of mushroom-forming fungi: is preadaptation a requirement?</title>
        <authorList>
            <consortium name="DOE Joint Genome Institute"/>
            <person name="Looney B.P."/>
            <person name="Miyauchi S."/>
            <person name="Morin E."/>
            <person name="Drula E."/>
            <person name="Courty P.E."/>
            <person name="Chicoki N."/>
            <person name="Fauchery L."/>
            <person name="Kohler A."/>
            <person name="Kuo A."/>
            <person name="LaButti K."/>
            <person name="Pangilinan J."/>
            <person name="Lipzen A."/>
            <person name="Riley R."/>
            <person name="Andreopoulos W."/>
            <person name="He G."/>
            <person name="Johnson J."/>
            <person name="Barry K.W."/>
            <person name="Grigoriev I.V."/>
            <person name="Nagy L."/>
            <person name="Hibbett D."/>
            <person name="Henrissat B."/>
            <person name="Matheny P.B."/>
            <person name="Labbe J."/>
            <person name="Martin A.F."/>
        </authorList>
    </citation>
    <scope>NUCLEOTIDE SEQUENCE</scope>
    <source>
        <strain evidence="1">BPL698</strain>
    </source>
</reference>
<protein>
    <submittedName>
        <fullName evidence="1">MFS general substrate transporter</fullName>
    </submittedName>
</protein>
<gene>
    <name evidence="1" type="ORF">F5148DRAFT_973066</name>
</gene>
<organism evidence="1 2">
    <name type="scientific">Russula earlei</name>
    <dbReference type="NCBI Taxonomy" id="71964"/>
    <lineage>
        <taxon>Eukaryota</taxon>
        <taxon>Fungi</taxon>
        <taxon>Dikarya</taxon>
        <taxon>Basidiomycota</taxon>
        <taxon>Agaricomycotina</taxon>
        <taxon>Agaricomycetes</taxon>
        <taxon>Russulales</taxon>
        <taxon>Russulaceae</taxon>
        <taxon>Russula</taxon>
    </lineage>
</organism>
<evidence type="ECO:0000313" key="2">
    <source>
        <dbReference type="Proteomes" id="UP001207468"/>
    </source>
</evidence>
<dbReference type="EMBL" id="JAGFNK010000006">
    <property type="protein sequence ID" value="KAI9512757.1"/>
    <property type="molecule type" value="Genomic_DNA"/>
</dbReference>
<dbReference type="Proteomes" id="UP001207468">
    <property type="component" value="Unassembled WGS sequence"/>
</dbReference>
<sequence length="578" mass="62644">MRELETAPGLFSYTRLTALFFSVLVALSSGSNYVVGAYLPQLGARLHLTHTILNVFAVAGNVGVYMSGPIWGKIADTKGPRSLLIVGFISLLSGYSGIHFIFDAGLGNAAELSRFRLAILILCSFITGIGANASMAAAMNTTAKNFPDHLRAMAIGFVMSGFGLSAFFFSSISHILFPGNTSDFLLVLGLGTAIPVIVGLFFVRRIPLPSHVGTAIEVGSSPSYQQLATSPDPDEFQHHDPGPSPPFLSQEDEERESRQPILQQHGPRGHSGISHTSLSDVVELSTSGQFQSLNKPRSMLDPTQATRSRKIVEGRGVDLYRWTLCKSADFWILCTMHTLLAGTGLMYINNVGSIAQALFAHGNPAYDEAKSSAWQAAQVSTLSLANFAGRIVIGIVADTAKSRLRVPRSFCLPLVTTLFILSQLSLLAIGNVRHLWIASGLVGLAYGCWFGLLPTISIEWFGIAHFSENWGIVSIFPVLGANFFSIAFGRNLDAHEPPEYSPMPSNAPPSISARQCLAGRECYVQTLYLNLWACVFVLCLSILAGRRDWLNWQERASGVKSVQWEDEGEVDGLVDSEP</sequence>
<accession>A0ACC0UNT0</accession>
<comment type="caution">
    <text evidence="1">The sequence shown here is derived from an EMBL/GenBank/DDBJ whole genome shotgun (WGS) entry which is preliminary data.</text>
</comment>